<keyword evidence="2" id="KW-1185">Reference proteome</keyword>
<evidence type="ECO:0000313" key="1">
    <source>
        <dbReference type="EMBL" id="QQP10765.1"/>
    </source>
</evidence>
<accession>A0ABX7ALV4</accession>
<proteinExistence type="predicted"/>
<dbReference type="RefSeq" id="WP_053595762.1">
    <property type="nucleotide sequence ID" value="NZ_CP067341.1"/>
</dbReference>
<dbReference type="EMBL" id="CP067341">
    <property type="protein sequence ID" value="QQP10765.1"/>
    <property type="molecule type" value="Genomic_DNA"/>
</dbReference>
<name>A0ABX7ALV4_9BACI</name>
<protein>
    <submittedName>
        <fullName evidence="1">Uncharacterized protein</fullName>
    </submittedName>
</protein>
<organism evidence="1 2">
    <name type="scientific">Lysinibacillus agricola</name>
    <dbReference type="NCBI Taxonomy" id="2590012"/>
    <lineage>
        <taxon>Bacteria</taxon>
        <taxon>Bacillati</taxon>
        <taxon>Bacillota</taxon>
        <taxon>Bacilli</taxon>
        <taxon>Bacillales</taxon>
        <taxon>Bacillaceae</taxon>
        <taxon>Lysinibacillus</taxon>
    </lineage>
</organism>
<sequence length="137" mass="16611">MKKFKKHKFISMEKLCRIFDKKELNIHLYRDELSYWDYVIWKKDIVKVGYGQYTFLNVDQTYFDIKFKNNDCEKVEFMNIRRKLKEIITLEELKEFSQYSKIKPIYKFTDFDDIPLNCESGELGGKYSVTLVGLLMK</sequence>
<evidence type="ECO:0000313" key="2">
    <source>
        <dbReference type="Proteomes" id="UP000596049"/>
    </source>
</evidence>
<dbReference type="Proteomes" id="UP000596049">
    <property type="component" value="Chromosome"/>
</dbReference>
<reference evidence="1 2" key="1">
    <citation type="submission" date="2020-01" db="EMBL/GenBank/DDBJ databases">
        <authorList>
            <person name="Liu G."/>
            <person name="Liu B."/>
        </authorList>
    </citation>
    <scope>NUCLEOTIDE SEQUENCE [LARGE SCALE GENOMIC DNA]</scope>
    <source>
        <strain evidence="1 2">FJAT-51161</strain>
    </source>
</reference>
<gene>
    <name evidence="1" type="ORF">FJQ98_16085</name>
</gene>